<comment type="caution">
    <text evidence="2">The sequence shown here is derived from an EMBL/GenBank/DDBJ whole genome shotgun (WGS) entry which is preliminary data.</text>
</comment>
<evidence type="ECO:0000313" key="3">
    <source>
        <dbReference type="Proteomes" id="UP000323142"/>
    </source>
</evidence>
<name>A0A5B2VVY3_9HYPH</name>
<evidence type="ECO:0008006" key="4">
    <source>
        <dbReference type="Google" id="ProtNLM"/>
    </source>
</evidence>
<evidence type="ECO:0000256" key="1">
    <source>
        <dbReference type="SAM" id="Phobius"/>
    </source>
</evidence>
<dbReference type="RefSeq" id="WP_149815597.1">
    <property type="nucleotide sequence ID" value="NZ_VUOA01000006.1"/>
</dbReference>
<accession>A0A5B2VVY3</accession>
<dbReference type="EMBL" id="VUOA01000006">
    <property type="protein sequence ID" value="KAA2242326.1"/>
    <property type="molecule type" value="Genomic_DNA"/>
</dbReference>
<keyword evidence="1" id="KW-0472">Membrane</keyword>
<dbReference type="Proteomes" id="UP000323142">
    <property type="component" value="Unassembled WGS sequence"/>
</dbReference>
<evidence type="ECO:0000313" key="2">
    <source>
        <dbReference type="EMBL" id="KAA2242326.1"/>
    </source>
</evidence>
<reference evidence="2 3" key="2">
    <citation type="submission" date="2019-09" db="EMBL/GenBank/DDBJ databases">
        <authorList>
            <person name="Jin C."/>
        </authorList>
    </citation>
    <scope>NUCLEOTIDE SEQUENCE [LARGE SCALE GENOMIC DNA]</scope>
    <source>
        <strain evidence="2 3">BN140002</strain>
    </source>
</reference>
<keyword evidence="1" id="KW-1133">Transmembrane helix</keyword>
<dbReference type="OrthoDB" id="9786503at2"/>
<sequence length="100" mass="10922">MMGTDALDLIGFAAAGMTVITFAQKRMLPMRLSAVGANVLFIAYGFAGGFYPILLLHLVLIPINLTRLLGTLRRSARLPSPQAPLMEDWRPDDARRPATP</sequence>
<feature type="transmembrane region" description="Helical" evidence="1">
    <location>
        <begin position="6"/>
        <end position="23"/>
    </location>
</feature>
<dbReference type="AlphaFoldDB" id="A0A5B2VVY3"/>
<protein>
    <recommendedName>
        <fullName evidence="4">YgjV family protein</fullName>
    </recommendedName>
</protein>
<organism evidence="2 3">
    <name type="scientific">Salinarimonas soli</name>
    <dbReference type="NCBI Taxonomy" id="1638099"/>
    <lineage>
        <taxon>Bacteria</taxon>
        <taxon>Pseudomonadati</taxon>
        <taxon>Pseudomonadota</taxon>
        <taxon>Alphaproteobacteria</taxon>
        <taxon>Hyphomicrobiales</taxon>
        <taxon>Salinarimonadaceae</taxon>
        <taxon>Salinarimonas</taxon>
    </lineage>
</organism>
<gene>
    <name evidence="2" type="ORF">F0L46_03310</name>
</gene>
<reference evidence="2 3" key="1">
    <citation type="submission" date="2019-09" db="EMBL/GenBank/DDBJ databases">
        <title>Salinarimonas rosea gen. nov., sp. nov., a new member of the a-2 subgroup of the Proteobacteria.</title>
        <authorList>
            <person name="Liu J."/>
        </authorList>
    </citation>
    <scope>NUCLEOTIDE SEQUENCE [LARGE SCALE GENOMIC DNA]</scope>
    <source>
        <strain evidence="2 3">BN140002</strain>
    </source>
</reference>
<proteinExistence type="predicted"/>
<keyword evidence="3" id="KW-1185">Reference proteome</keyword>
<keyword evidence="1" id="KW-0812">Transmembrane</keyword>